<evidence type="ECO:0000313" key="11">
    <source>
        <dbReference type="EMBL" id="TCO60605.1"/>
    </source>
</evidence>
<sequence length="286" mass="29988">MTREIQRRRLALVLCISAGVIAIEVVGGLWTGSLALLADAGHLAVDSLGVLMALIAVVLAGRPATSRYTFGWQRAEMLAATINGVLVFGIGITILVKAAQRFVEPPEVASGGMLVVALIASAGMTTSVFLLRGAKGQSLNVRAAFLEVLSDALAAITTAVASLVIMFTGFQRADAIASALIGLAILPRAWVLLREAVNVLLEAVPKGLDLAEVRRALTTEPGVRDVHDLHVWTITSGTPVMTAHVVAGADDGLLDRLTTAVADRFGIAHASFHIESGRRPACPQHQ</sequence>
<dbReference type="SUPFAM" id="SSF160240">
    <property type="entry name" value="Cation efflux protein cytoplasmic domain-like"/>
    <property type="match status" value="1"/>
</dbReference>
<evidence type="ECO:0000256" key="3">
    <source>
        <dbReference type="ARBA" id="ARBA00022448"/>
    </source>
</evidence>
<dbReference type="Gene3D" id="1.20.1510.10">
    <property type="entry name" value="Cation efflux protein transmembrane domain"/>
    <property type="match status" value="1"/>
</dbReference>
<feature type="transmembrane region" description="Helical" evidence="8">
    <location>
        <begin position="143"/>
        <end position="169"/>
    </location>
</feature>
<dbReference type="EMBL" id="SLWS01000003">
    <property type="protein sequence ID" value="TCO60605.1"/>
    <property type="molecule type" value="Genomic_DNA"/>
</dbReference>
<dbReference type="InterPro" id="IPR036837">
    <property type="entry name" value="Cation_efflux_CTD_sf"/>
</dbReference>
<organism evidence="11 12">
    <name type="scientific">Actinocrispum wychmicini</name>
    <dbReference type="NCBI Taxonomy" id="1213861"/>
    <lineage>
        <taxon>Bacteria</taxon>
        <taxon>Bacillati</taxon>
        <taxon>Actinomycetota</taxon>
        <taxon>Actinomycetes</taxon>
        <taxon>Pseudonocardiales</taxon>
        <taxon>Pseudonocardiaceae</taxon>
        <taxon>Actinocrispum</taxon>
    </lineage>
</organism>
<evidence type="ECO:0000256" key="6">
    <source>
        <dbReference type="ARBA" id="ARBA00023065"/>
    </source>
</evidence>
<dbReference type="InterPro" id="IPR027469">
    <property type="entry name" value="Cation_efflux_TMD_sf"/>
</dbReference>
<evidence type="ECO:0000256" key="1">
    <source>
        <dbReference type="ARBA" id="ARBA00004141"/>
    </source>
</evidence>
<feature type="transmembrane region" description="Helical" evidence="8">
    <location>
        <begin position="108"/>
        <end position="131"/>
    </location>
</feature>
<evidence type="ECO:0000256" key="8">
    <source>
        <dbReference type="SAM" id="Phobius"/>
    </source>
</evidence>
<gene>
    <name evidence="11" type="ORF">EV192_103180</name>
</gene>
<dbReference type="SUPFAM" id="SSF161111">
    <property type="entry name" value="Cation efflux protein transmembrane domain-like"/>
    <property type="match status" value="1"/>
</dbReference>
<dbReference type="NCBIfam" id="TIGR01297">
    <property type="entry name" value="CDF"/>
    <property type="match status" value="1"/>
</dbReference>
<evidence type="ECO:0000259" key="9">
    <source>
        <dbReference type="Pfam" id="PF01545"/>
    </source>
</evidence>
<comment type="subcellular location">
    <subcellularLocation>
        <location evidence="1">Membrane</location>
        <topology evidence="1">Multi-pass membrane protein</topology>
    </subcellularLocation>
</comment>
<evidence type="ECO:0000259" key="10">
    <source>
        <dbReference type="Pfam" id="PF16916"/>
    </source>
</evidence>
<dbReference type="Pfam" id="PF16916">
    <property type="entry name" value="ZT_dimer"/>
    <property type="match status" value="1"/>
</dbReference>
<evidence type="ECO:0000256" key="2">
    <source>
        <dbReference type="ARBA" id="ARBA00008873"/>
    </source>
</evidence>
<dbReference type="RefSeq" id="WP_132115720.1">
    <property type="nucleotide sequence ID" value="NZ_SLWS01000003.1"/>
</dbReference>
<name>A0A4R2K2S6_9PSEU</name>
<accession>A0A4R2K2S6</accession>
<proteinExistence type="inferred from homology"/>
<keyword evidence="3" id="KW-0813">Transport</keyword>
<keyword evidence="6" id="KW-0406">Ion transport</keyword>
<feature type="domain" description="Cation efflux protein cytoplasmic" evidence="10">
    <location>
        <begin position="205"/>
        <end position="276"/>
    </location>
</feature>
<comment type="caution">
    <text evidence="11">The sequence shown here is derived from an EMBL/GenBank/DDBJ whole genome shotgun (WGS) entry which is preliminary data.</text>
</comment>
<feature type="transmembrane region" description="Helical" evidence="8">
    <location>
        <begin position="43"/>
        <end position="65"/>
    </location>
</feature>
<protein>
    <submittedName>
        <fullName evidence="11">Cobalt-zinc-cadmium efflux system protein</fullName>
    </submittedName>
</protein>
<keyword evidence="12" id="KW-1185">Reference proteome</keyword>
<dbReference type="Proteomes" id="UP000295680">
    <property type="component" value="Unassembled WGS sequence"/>
</dbReference>
<dbReference type="GO" id="GO:0005385">
    <property type="term" value="F:zinc ion transmembrane transporter activity"/>
    <property type="evidence" value="ECO:0007669"/>
    <property type="project" value="TreeGrafter"/>
</dbReference>
<dbReference type="InterPro" id="IPR027470">
    <property type="entry name" value="Cation_efflux_CTD"/>
</dbReference>
<feature type="transmembrane region" description="Helical" evidence="8">
    <location>
        <begin position="12"/>
        <end position="37"/>
    </location>
</feature>
<comment type="similarity">
    <text evidence="2">Belongs to the cation diffusion facilitator (CDF) transporter (TC 2.A.4) family. SLC30A subfamily.</text>
</comment>
<dbReference type="Pfam" id="PF01545">
    <property type="entry name" value="Cation_efflux"/>
    <property type="match status" value="1"/>
</dbReference>
<evidence type="ECO:0000313" key="12">
    <source>
        <dbReference type="Proteomes" id="UP000295680"/>
    </source>
</evidence>
<dbReference type="PANTHER" id="PTHR11562">
    <property type="entry name" value="CATION EFFLUX PROTEIN/ ZINC TRANSPORTER"/>
    <property type="match status" value="1"/>
</dbReference>
<dbReference type="OrthoDB" id="9809646at2"/>
<dbReference type="AlphaFoldDB" id="A0A4R2K2S6"/>
<evidence type="ECO:0000256" key="4">
    <source>
        <dbReference type="ARBA" id="ARBA00022692"/>
    </source>
</evidence>
<dbReference type="GO" id="GO:0005886">
    <property type="term" value="C:plasma membrane"/>
    <property type="evidence" value="ECO:0007669"/>
    <property type="project" value="TreeGrafter"/>
</dbReference>
<dbReference type="InterPro" id="IPR002524">
    <property type="entry name" value="Cation_efflux"/>
</dbReference>
<feature type="transmembrane region" description="Helical" evidence="8">
    <location>
        <begin position="77"/>
        <end position="96"/>
    </location>
</feature>
<evidence type="ECO:0000256" key="5">
    <source>
        <dbReference type="ARBA" id="ARBA00022989"/>
    </source>
</evidence>
<evidence type="ECO:0000256" key="7">
    <source>
        <dbReference type="ARBA" id="ARBA00023136"/>
    </source>
</evidence>
<feature type="transmembrane region" description="Helical" evidence="8">
    <location>
        <begin position="175"/>
        <end position="193"/>
    </location>
</feature>
<reference evidence="11 12" key="1">
    <citation type="submission" date="2019-03" db="EMBL/GenBank/DDBJ databases">
        <title>Genomic Encyclopedia of Type Strains, Phase IV (KMG-IV): sequencing the most valuable type-strain genomes for metagenomic binning, comparative biology and taxonomic classification.</title>
        <authorList>
            <person name="Goeker M."/>
        </authorList>
    </citation>
    <scope>NUCLEOTIDE SEQUENCE [LARGE SCALE GENOMIC DNA]</scope>
    <source>
        <strain evidence="11 12">DSM 45934</strain>
    </source>
</reference>
<feature type="domain" description="Cation efflux protein transmembrane" evidence="9">
    <location>
        <begin position="12"/>
        <end position="201"/>
    </location>
</feature>
<keyword evidence="7 8" id="KW-0472">Membrane</keyword>
<dbReference type="PANTHER" id="PTHR11562:SF17">
    <property type="entry name" value="RE54080P-RELATED"/>
    <property type="match status" value="1"/>
</dbReference>
<keyword evidence="4 8" id="KW-0812">Transmembrane</keyword>
<dbReference type="InterPro" id="IPR058533">
    <property type="entry name" value="Cation_efflux_TM"/>
</dbReference>
<keyword evidence="5 8" id="KW-1133">Transmembrane helix</keyword>
<dbReference type="InterPro" id="IPR050681">
    <property type="entry name" value="CDF/SLC30A"/>
</dbReference>